<dbReference type="VEuPathDB" id="FungiDB:Z518_03774"/>
<reference evidence="1 2" key="1">
    <citation type="submission" date="2015-01" db="EMBL/GenBank/DDBJ databases">
        <title>The Genome Sequence of Rhinocladiella mackenzie CBS 650.93.</title>
        <authorList>
            <consortium name="The Broad Institute Genomics Platform"/>
            <person name="Cuomo C."/>
            <person name="de Hoog S."/>
            <person name="Gorbushina A."/>
            <person name="Stielow B."/>
            <person name="Teixiera M."/>
            <person name="Abouelleil A."/>
            <person name="Chapman S.B."/>
            <person name="Priest M."/>
            <person name="Young S.K."/>
            <person name="Wortman J."/>
            <person name="Nusbaum C."/>
            <person name="Birren B."/>
        </authorList>
    </citation>
    <scope>NUCLEOTIDE SEQUENCE [LARGE SCALE GENOMIC DNA]</scope>
    <source>
        <strain evidence="1 2">CBS 650.93</strain>
    </source>
</reference>
<organism evidence="1 2">
    <name type="scientific">Rhinocladiella mackenziei CBS 650.93</name>
    <dbReference type="NCBI Taxonomy" id="1442369"/>
    <lineage>
        <taxon>Eukaryota</taxon>
        <taxon>Fungi</taxon>
        <taxon>Dikarya</taxon>
        <taxon>Ascomycota</taxon>
        <taxon>Pezizomycotina</taxon>
        <taxon>Eurotiomycetes</taxon>
        <taxon>Chaetothyriomycetidae</taxon>
        <taxon>Chaetothyriales</taxon>
        <taxon>Herpotrichiellaceae</taxon>
        <taxon>Rhinocladiella</taxon>
    </lineage>
</organism>
<keyword evidence="2" id="KW-1185">Reference proteome</keyword>
<protein>
    <submittedName>
        <fullName evidence="1">Uncharacterized protein</fullName>
    </submittedName>
</protein>
<sequence length="190" mass="21515">MAPSTSSIQGAIVSALRVIILNPQWKDKITTIRFQLTETMSSELFSLAKDESLATLKEKLGRATELPNLTEVEFYFTTPLSKGPHRIPTMLFAQPTPTSSQMVLSRLLQEERDHMRHLIDLLPSLFAQVQKLRLNRIHYYGGRSVSEPIEMNEPLVVAVSKILERRTIGIDRVVTRPFITAHPESQPDPI</sequence>
<name>A0A0D2FUN1_9EURO</name>
<dbReference type="GeneID" id="25291845"/>
<proteinExistence type="predicted"/>
<dbReference type="OrthoDB" id="2951834at2759"/>
<gene>
    <name evidence="1" type="ORF">Z518_03774</name>
</gene>
<dbReference type="Proteomes" id="UP000053617">
    <property type="component" value="Unassembled WGS sequence"/>
</dbReference>
<evidence type="ECO:0000313" key="1">
    <source>
        <dbReference type="EMBL" id="KIX05802.1"/>
    </source>
</evidence>
<dbReference type="HOGENOM" id="CLU_1428723_0_0_1"/>
<dbReference type="EMBL" id="KN847477">
    <property type="protein sequence ID" value="KIX05802.1"/>
    <property type="molecule type" value="Genomic_DNA"/>
</dbReference>
<accession>A0A0D2FUN1</accession>
<evidence type="ECO:0000313" key="2">
    <source>
        <dbReference type="Proteomes" id="UP000053617"/>
    </source>
</evidence>
<dbReference type="RefSeq" id="XP_013272938.1">
    <property type="nucleotide sequence ID" value="XM_013417484.1"/>
</dbReference>
<dbReference type="AlphaFoldDB" id="A0A0D2FUN1"/>